<name>A0A1D1ZA25_9ARAE</name>
<dbReference type="InterPro" id="IPR042178">
    <property type="entry name" value="Serpin_sf_1"/>
</dbReference>
<dbReference type="EMBL" id="GDJX01004199">
    <property type="protein sequence ID" value="JAT63737.1"/>
    <property type="molecule type" value="Transcribed_RNA"/>
</dbReference>
<dbReference type="Gene3D" id="3.30.497.10">
    <property type="entry name" value="Antithrombin, subunit I, domain 2"/>
    <property type="match status" value="1"/>
</dbReference>
<evidence type="ECO:0000256" key="1">
    <source>
        <dbReference type="ARBA" id="ARBA00009500"/>
    </source>
</evidence>
<feature type="region of interest" description="Disordered" evidence="2">
    <location>
        <begin position="53"/>
        <end position="100"/>
    </location>
</feature>
<dbReference type="SUPFAM" id="SSF56574">
    <property type="entry name" value="Serpins"/>
    <property type="match status" value="1"/>
</dbReference>
<evidence type="ECO:0000313" key="3">
    <source>
        <dbReference type="EMBL" id="JAT63737.1"/>
    </source>
</evidence>
<protein>
    <submittedName>
        <fullName evidence="3">Serpin B12</fullName>
    </submittedName>
</protein>
<dbReference type="InterPro" id="IPR036186">
    <property type="entry name" value="Serpin_sf"/>
</dbReference>
<comment type="similarity">
    <text evidence="1">Belongs to the serpin family.</text>
</comment>
<feature type="non-terminal residue" evidence="3">
    <location>
        <position position="100"/>
    </location>
</feature>
<accession>A0A1D1ZA25</accession>
<reference evidence="3" key="1">
    <citation type="submission" date="2015-07" db="EMBL/GenBank/DDBJ databases">
        <title>Transcriptome Assembly of Anthurium amnicola.</title>
        <authorList>
            <person name="Suzuki J."/>
        </authorList>
    </citation>
    <scope>NUCLEOTIDE SEQUENCE</scope>
</reference>
<proteinExistence type="inferred from homology"/>
<dbReference type="AlphaFoldDB" id="A0A1D1ZA25"/>
<feature type="non-terminal residue" evidence="3">
    <location>
        <position position="1"/>
    </location>
</feature>
<organism evidence="3">
    <name type="scientific">Anthurium amnicola</name>
    <dbReference type="NCBI Taxonomy" id="1678845"/>
    <lineage>
        <taxon>Eukaryota</taxon>
        <taxon>Viridiplantae</taxon>
        <taxon>Streptophyta</taxon>
        <taxon>Embryophyta</taxon>
        <taxon>Tracheophyta</taxon>
        <taxon>Spermatophyta</taxon>
        <taxon>Magnoliopsida</taxon>
        <taxon>Liliopsida</taxon>
        <taxon>Araceae</taxon>
        <taxon>Pothoideae</taxon>
        <taxon>Potheae</taxon>
        <taxon>Anthurium</taxon>
    </lineage>
</organism>
<gene>
    <name evidence="3" type="primary">Serpinb12_0</name>
    <name evidence="3" type="ORF">g.158797</name>
</gene>
<evidence type="ECO:0000256" key="2">
    <source>
        <dbReference type="SAM" id="MobiDB-lite"/>
    </source>
</evidence>
<sequence length="100" mass="10141">PVIYSVPRMKLERSISLRTALETLGVRSLFDENLADLTLLSDAVVQRSPVAAMAPGAAPAPVNKGPVPAAAPAASQSPAAALQPQPAPAQPGAQAKPKPT</sequence>